<dbReference type="Proteomes" id="UP000030652">
    <property type="component" value="Unassembled WGS sequence"/>
</dbReference>
<dbReference type="NCBIfam" id="NF040466">
    <property type="entry name" value="ydjY_domain"/>
    <property type="match status" value="1"/>
</dbReference>
<evidence type="ECO:0000256" key="1">
    <source>
        <dbReference type="SAM" id="MobiDB-lite"/>
    </source>
</evidence>
<name>A0A0B0EMZ8_9BACT</name>
<dbReference type="AlphaFoldDB" id="A0A0B0EMZ8"/>
<evidence type="ECO:0000313" key="3">
    <source>
        <dbReference type="Proteomes" id="UP000030652"/>
    </source>
</evidence>
<sequence>MKKTYTIIIIVVLTCSAFPDFRSLANETDQVQQESSGNTNTQMQDIVKNLGNGRLQVGNIIIDEDKKEVIIPGRLNMLDGPIEFIACTKGGMKAYESILEMDTDAKSFNLSMILLGLDPKKGKAAAYHFDPNPPEGDAVDIFIQWETVDGQKVIKAQELIYDMNTNKTFPADDWIYTGSVFLENGRYLAEEAGVLIGFVHDPASVIESNFSGKFPAFGSYVVNKNYLDEIGKKIQMIIKPLEVDKEKKQETGSEKHDEKVGLDTDQLR</sequence>
<dbReference type="EMBL" id="JRYO01000022">
    <property type="protein sequence ID" value="KHE93994.1"/>
    <property type="molecule type" value="Genomic_DNA"/>
</dbReference>
<gene>
    <name evidence="2" type="ORF">SCABRO_00244</name>
</gene>
<organism evidence="2 3">
    <name type="scientific">Candidatus Scalindua brodae</name>
    <dbReference type="NCBI Taxonomy" id="237368"/>
    <lineage>
        <taxon>Bacteria</taxon>
        <taxon>Pseudomonadati</taxon>
        <taxon>Planctomycetota</taxon>
        <taxon>Candidatus Brocadiia</taxon>
        <taxon>Candidatus Brocadiales</taxon>
        <taxon>Candidatus Scalinduaceae</taxon>
        <taxon>Candidatus Scalindua</taxon>
    </lineage>
</organism>
<protein>
    <submittedName>
        <fullName evidence="2">Uncharacterized protein</fullName>
    </submittedName>
</protein>
<evidence type="ECO:0000313" key="2">
    <source>
        <dbReference type="EMBL" id="KHE93994.1"/>
    </source>
</evidence>
<reference evidence="2 3" key="1">
    <citation type="submission" date="2014-10" db="EMBL/GenBank/DDBJ databases">
        <title>Draft genome of anammox bacterium scalindua brodae, obtained using differential coverage binning of sequence data from two enrichment reactors.</title>
        <authorList>
            <person name="Speth D.R."/>
            <person name="Russ L."/>
            <person name="Kartal B."/>
            <person name="Op den Camp H.J."/>
            <person name="Dutilh B.E."/>
            <person name="Jetten M.S."/>
        </authorList>
    </citation>
    <scope>NUCLEOTIDE SEQUENCE [LARGE SCALE GENOMIC DNA]</scope>
    <source>
        <strain evidence="2">RU1</strain>
    </source>
</reference>
<proteinExistence type="predicted"/>
<dbReference type="InterPro" id="IPR047750">
    <property type="entry name" value="YdjY-like"/>
</dbReference>
<accession>A0A0B0EMZ8</accession>
<feature type="region of interest" description="Disordered" evidence="1">
    <location>
        <begin position="245"/>
        <end position="268"/>
    </location>
</feature>
<comment type="caution">
    <text evidence="2">The sequence shown here is derived from an EMBL/GenBank/DDBJ whole genome shotgun (WGS) entry which is preliminary data.</text>
</comment>